<keyword evidence="8" id="KW-1185">Reference proteome</keyword>
<keyword evidence="4" id="KW-0158">Chromosome</keyword>
<dbReference type="EMBL" id="KZ826320">
    <property type="protein sequence ID" value="PYI10766.1"/>
    <property type="molecule type" value="Genomic_DNA"/>
</dbReference>
<dbReference type="InterPro" id="IPR012485">
    <property type="entry name" value="CENP-I"/>
</dbReference>
<dbReference type="GO" id="GO:0005634">
    <property type="term" value="C:nucleus"/>
    <property type="evidence" value="ECO:0007669"/>
    <property type="project" value="UniProtKB-SubCell"/>
</dbReference>
<keyword evidence="5" id="KW-0539">Nucleus</keyword>
<evidence type="ECO:0000256" key="6">
    <source>
        <dbReference type="ARBA" id="ARBA00023328"/>
    </source>
</evidence>
<dbReference type="GO" id="GO:0034080">
    <property type="term" value="P:CENP-A containing chromatin assembly"/>
    <property type="evidence" value="ECO:0007669"/>
    <property type="project" value="TreeGrafter"/>
</dbReference>
<evidence type="ECO:0000256" key="5">
    <source>
        <dbReference type="ARBA" id="ARBA00023242"/>
    </source>
</evidence>
<dbReference type="AlphaFoldDB" id="A0A319EKG8"/>
<dbReference type="STRING" id="1448318.A0A319EKG8"/>
<evidence type="ECO:0000313" key="8">
    <source>
        <dbReference type="Proteomes" id="UP000248423"/>
    </source>
</evidence>
<dbReference type="GO" id="GO:0000070">
    <property type="term" value="P:mitotic sister chromatid segregation"/>
    <property type="evidence" value="ECO:0007669"/>
    <property type="project" value="TreeGrafter"/>
</dbReference>
<evidence type="ECO:0000256" key="3">
    <source>
        <dbReference type="ARBA" id="ARBA00005470"/>
    </source>
</evidence>
<evidence type="ECO:0000256" key="1">
    <source>
        <dbReference type="ARBA" id="ARBA00004123"/>
    </source>
</evidence>
<name>A0A319EKG8_ASPSB</name>
<dbReference type="VEuPathDB" id="FungiDB:BO78DRAFT_334577"/>
<evidence type="ECO:0000256" key="4">
    <source>
        <dbReference type="ARBA" id="ARBA00022454"/>
    </source>
</evidence>
<protein>
    <submittedName>
        <fullName evidence="7">Mis6 domain protein</fullName>
    </submittedName>
</protein>
<dbReference type="Proteomes" id="UP000248423">
    <property type="component" value="Unassembled WGS sequence"/>
</dbReference>
<dbReference type="Pfam" id="PF07778">
    <property type="entry name" value="CENP-I"/>
    <property type="match status" value="1"/>
</dbReference>
<comment type="similarity">
    <text evidence="3">Belongs to the CENP-I/CTF3 family.</text>
</comment>
<reference evidence="7 8" key="1">
    <citation type="submission" date="2018-02" db="EMBL/GenBank/DDBJ databases">
        <title>The genomes of Aspergillus section Nigri reveals drivers in fungal speciation.</title>
        <authorList>
            <consortium name="DOE Joint Genome Institute"/>
            <person name="Vesth T.C."/>
            <person name="Nybo J."/>
            <person name="Theobald S."/>
            <person name="Brandl J."/>
            <person name="Frisvad J.C."/>
            <person name="Nielsen K.F."/>
            <person name="Lyhne E.K."/>
            <person name="Kogle M.E."/>
            <person name="Kuo A."/>
            <person name="Riley R."/>
            <person name="Clum A."/>
            <person name="Nolan M."/>
            <person name="Lipzen A."/>
            <person name="Salamov A."/>
            <person name="Henrissat B."/>
            <person name="Wiebenga A."/>
            <person name="De vries R.P."/>
            <person name="Grigoriev I.V."/>
            <person name="Mortensen U.H."/>
            <person name="Andersen M.R."/>
            <person name="Baker S.E."/>
        </authorList>
    </citation>
    <scope>NUCLEOTIDE SEQUENCE [LARGE SCALE GENOMIC DNA]</scope>
    <source>
        <strain evidence="7 8">CBS 121057</strain>
    </source>
</reference>
<gene>
    <name evidence="7" type="ORF">BO78DRAFT_334577</name>
</gene>
<evidence type="ECO:0000256" key="2">
    <source>
        <dbReference type="ARBA" id="ARBA00004584"/>
    </source>
</evidence>
<proteinExistence type="inferred from homology"/>
<evidence type="ECO:0000313" key="7">
    <source>
        <dbReference type="EMBL" id="PYI10766.1"/>
    </source>
</evidence>
<sequence length="731" mass="82542">MSSGSETETEVRPNSLQDAIKHLEAVAFVPPKQRYTDAGQLAKTIATRAYESGIPPAALERLLKLLTTHNALDQGTITTLVKNLYPLERMSSKLITQVVCCLGPAKTKPSPATQALLVRWLILVYDFIDDRSHLSKLYAVLFNYLDMISLRKPLCHLLSFITRRKHVKPFRIQALMELVSVSGGEEKELLILLNVFKNYCPDVIVGDLGFSRKAAFFKHSDPEWTAHVREIQDTHLERLQAVEPSTFQVMHRGLAKRSKMEIIVPDVKTSRVSYNHTSLEELRGVEHLVEKIDKIELPNQIISMLGNSLAQKYLFLVRSEAANRRLNDWLRTFLSDQLEYVRTNDVEDVESLGYILDLVVEYVQYTKEIPDAFTSFLKKFLISWNGEDSKEQILGLLEYLPVQDFDTLLKDFLIPLERATLNAALSSRTSLLDFYSSLIRQWGIQLRTPPLALEESKPLGRLIAHAELLALSTLECITIMQQPLGDRSERYKPATLSITEFYCTLAELFSHASMNGSIRLTVPLAPTVYTLAFTPINSVISIMSSVLASYKSSFESSLTSQVLQVPSSQDSLYPTELVGQFNGYIMDVCNLLWRNRGLNSEDPNALGCLIPPATIGALTRYIRESNEKERKRETAFSYTISSIFSLSHHVALCNMSAACFSDIEDENNIGDDRPKLKKPVTQKALSALEKEGGMKMTWQEYRVRMLDWLDAIGAVGIGNLMRSTMKALRKE</sequence>
<dbReference type="CDD" id="cd22647">
    <property type="entry name" value="CTF3_NTD_HEAT"/>
    <property type="match status" value="1"/>
</dbReference>
<comment type="subcellular location">
    <subcellularLocation>
        <location evidence="2">Chromosome</location>
        <location evidence="2">Centromere</location>
    </subcellularLocation>
    <subcellularLocation>
        <location evidence="1">Nucleus</location>
    </subcellularLocation>
</comment>
<organism evidence="7 8">
    <name type="scientific">Aspergillus sclerotiicarbonarius (strain CBS 121057 / IBT 28362)</name>
    <dbReference type="NCBI Taxonomy" id="1448318"/>
    <lineage>
        <taxon>Eukaryota</taxon>
        <taxon>Fungi</taxon>
        <taxon>Dikarya</taxon>
        <taxon>Ascomycota</taxon>
        <taxon>Pezizomycotina</taxon>
        <taxon>Eurotiomycetes</taxon>
        <taxon>Eurotiomycetidae</taxon>
        <taxon>Eurotiales</taxon>
        <taxon>Aspergillaceae</taxon>
        <taxon>Aspergillus</taxon>
        <taxon>Aspergillus subgen. Circumdati</taxon>
    </lineage>
</organism>
<dbReference type="PANTHER" id="PTHR48208:SF2">
    <property type="entry name" value="CENTROMERE PROTEIN I"/>
    <property type="match status" value="1"/>
</dbReference>
<dbReference type="GO" id="GO:0000939">
    <property type="term" value="C:inner kinetochore"/>
    <property type="evidence" value="ECO:0007669"/>
    <property type="project" value="TreeGrafter"/>
</dbReference>
<accession>A0A319EKG8</accession>
<dbReference type="PANTHER" id="PTHR48208">
    <property type="entry name" value="CENTROMERE PROTEIN I"/>
    <property type="match status" value="1"/>
</dbReference>
<dbReference type="OrthoDB" id="378564at2759"/>
<keyword evidence="6" id="KW-0137">Centromere</keyword>